<sequence>MNTRSRMSLSSSPVFPDDIIAEILSWLTVKTLMKMKCVSKSWNTLISDSNFVKMHLNRSARHSQSYLVSEHRGDYNFVPFSVRGLMNGRSITLPKDPYYQLIEKDCPGVVGSCNGLVCLSGCVADVEEFEEMWLRIWNPATRTISDKLYFSANRLQCWEFMFGYDNTTQTYKVVALYPDSEMTTKVGIICFRNNIWRNIQSFPARLLQFSICSNRTLYAGVHLNSTLNWLGFIQDGDLAPQLVIISLDLGTETYTQFLPPPISLDLSHVLQKVSHAKPGVSMLMDSLCFYHDLNETDFVIWKMTKFGDEKSWAQLLKISYHKLKMNLKPGISMFNLYVNGDTLVFVDDQKERAILYNWRNNRVVKTRVNKKICWFSINHYVESLVSTS</sequence>
<dbReference type="CDD" id="cd22157">
    <property type="entry name" value="F-box_AtFBW1-like"/>
    <property type="match status" value="1"/>
</dbReference>
<dbReference type="Pfam" id="PF07734">
    <property type="entry name" value="FBA_1"/>
    <property type="match status" value="1"/>
</dbReference>
<dbReference type="Gramene" id="rna4014">
    <property type="protein sequence ID" value="RHN80127.1"/>
    <property type="gene ID" value="gene4014"/>
</dbReference>
<dbReference type="EnsemblPlants" id="AES60799">
    <property type="protein sequence ID" value="AES60799"/>
    <property type="gene ID" value="MTR_1g071010"/>
</dbReference>
<organism evidence="2 5">
    <name type="scientific">Medicago truncatula</name>
    <name type="common">Barrel medic</name>
    <name type="synonym">Medicago tribuloides</name>
    <dbReference type="NCBI Taxonomy" id="3880"/>
    <lineage>
        <taxon>Eukaryota</taxon>
        <taxon>Viridiplantae</taxon>
        <taxon>Streptophyta</taxon>
        <taxon>Embryophyta</taxon>
        <taxon>Tracheophyta</taxon>
        <taxon>Spermatophyta</taxon>
        <taxon>Magnoliopsida</taxon>
        <taxon>eudicotyledons</taxon>
        <taxon>Gunneridae</taxon>
        <taxon>Pentapetalae</taxon>
        <taxon>rosids</taxon>
        <taxon>fabids</taxon>
        <taxon>Fabales</taxon>
        <taxon>Fabaceae</taxon>
        <taxon>Papilionoideae</taxon>
        <taxon>50 kb inversion clade</taxon>
        <taxon>NPAAA clade</taxon>
        <taxon>Hologalegina</taxon>
        <taxon>IRL clade</taxon>
        <taxon>Trifolieae</taxon>
        <taxon>Medicago</taxon>
    </lineage>
</organism>
<dbReference type="EMBL" id="PSQE01000001">
    <property type="protein sequence ID" value="RHN80127.1"/>
    <property type="molecule type" value="Genomic_DNA"/>
</dbReference>
<dbReference type="PROSITE" id="PS50181">
    <property type="entry name" value="FBOX"/>
    <property type="match status" value="1"/>
</dbReference>
<gene>
    <name evidence="4" type="primary">11429558</name>
    <name evidence="2" type="ordered locus">MTR_1g071010</name>
    <name evidence="3" type="ORF">MtrunA17_Chr1g0184891</name>
</gene>
<dbReference type="PaxDb" id="3880-AES60799"/>
<dbReference type="InterPro" id="IPR050796">
    <property type="entry name" value="SCF_F-box_component"/>
</dbReference>
<dbReference type="STRING" id="3880.G7ICP1"/>
<dbReference type="AlphaFoldDB" id="G7ICP1"/>
<protein>
    <submittedName>
        <fullName evidence="2">F-box protein interaction domain protein</fullName>
    </submittedName>
    <submittedName>
        <fullName evidence="3">Putative F-box domain-containing protein</fullName>
    </submittedName>
</protein>
<reference evidence="3" key="5">
    <citation type="journal article" date="2018" name="Nat. Plants">
        <title>Whole-genome landscape of Medicago truncatula symbiotic genes.</title>
        <authorList>
            <person name="Pecrix Y."/>
            <person name="Gamas P."/>
            <person name="Carrere S."/>
        </authorList>
    </citation>
    <scope>NUCLEOTIDE SEQUENCE</scope>
    <source>
        <tissue evidence="3">Leaves</tissue>
    </source>
</reference>
<evidence type="ECO:0000313" key="4">
    <source>
        <dbReference type="EnsemblPlants" id="AES60799"/>
    </source>
</evidence>
<dbReference type="SMART" id="SM00256">
    <property type="entry name" value="FBOX"/>
    <property type="match status" value="1"/>
</dbReference>
<dbReference type="Pfam" id="PF00646">
    <property type="entry name" value="F-box"/>
    <property type="match status" value="1"/>
</dbReference>
<evidence type="ECO:0000313" key="3">
    <source>
        <dbReference type="EMBL" id="RHN80127.1"/>
    </source>
</evidence>
<dbReference type="KEGG" id="mtr:11429558"/>
<accession>G7ICP1</accession>
<evidence type="ECO:0000259" key="1">
    <source>
        <dbReference type="PROSITE" id="PS50181"/>
    </source>
</evidence>
<dbReference type="PANTHER" id="PTHR31672:SF13">
    <property type="entry name" value="F-BOX PROTEIN CPR30-LIKE"/>
    <property type="match status" value="1"/>
</dbReference>
<dbReference type="Proteomes" id="UP000265566">
    <property type="component" value="Chromosome 1"/>
</dbReference>
<reference evidence="6" key="4">
    <citation type="journal article" date="2018" name="Nat. Plants">
        <title>Whole-genome landscape of Medicago truncatula symbiotic genes.</title>
        <authorList>
            <person name="Pecrix Y."/>
            <person name="Staton S.E."/>
            <person name="Sallet E."/>
            <person name="Lelandais-Briere C."/>
            <person name="Moreau S."/>
            <person name="Carrere S."/>
            <person name="Blein T."/>
            <person name="Jardinaud M.F."/>
            <person name="Latrasse D."/>
            <person name="Zouine M."/>
            <person name="Zahm M."/>
            <person name="Kreplak J."/>
            <person name="Mayjonade B."/>
            <person name="Satge C."/>
            <person name="Perez M."/>
            <person name="Cauet S."/>
            <person name="Marande W."/>
            <person name="Chantry-Darmon C."/>
            <person name="Lopez-Roques C."/>
            <person name="Bouchez O."/>
            <person name="Berard A."/>
            <person name="Debelle F."/>
            <person name="Munos S."/>
            <person name="Bendahmane A."/>
            <person name="Berges H."/>
            <person name="Niebel A."/>
            <person name="Buitink J."/>
            <person name="Frugier F."/>
            <person name="Benhamed M."/>
            <person name="Crespi M."/>
            <person name="Gouzy J."/>
            <person name="Gamas P."/>
        </authorList>
    </citation>
    <scope>NUCLEOTIDE SEQUENCE [LARGE SCALE GENOMIC DNA]</scope>
    <source>
        <strain evidence="6">cv. Jemalong A17</strain>
    </source>
</reference>
<dbReference type="Proteomes" id="UP000002051">
    <property type="component" value="Unassembled WGS sequence"/>
</dbReference>
<reference evidence="2 5" key="2">
    <citation type="journal article" date="2014" name="BMC Genomics">
        <title>An improved genome release (version Mt4.0) for the model legume Medicago truncatula.</title>
        <authorList>
            <person name="Tang H."/>
            <person name="Krishnakumar V."/>
            <person name="Bidwell S."/>
            <person name="Rosen B."/>
            <person name="Chan A."/>
            <person name="Zhou S."/>
            <person name="Gentzbittel L."/>
            <person name="Childs K.L."/>
            <person name="Yandell M."/>
            <person name="Gundlach H."/>
            <person name="Mayer K.F."/>
            <person name="Schwartz D.C."/>
            <person name="Town C.D."/>
        </authorList>
    </citation>
    <scope>GENOME REANNOTATION</scope>
    <source>
        <strain evidence="4 5">cv. Jemalong A17</strain>
    </source>
</reference>
<dbReference type="PANTHER" id="PTHR31672">
    <property type="entry name" value="BNACNNG10540D PROTEIN"/>
    <property type="match status" value="1"/>
</dbReference>
<dbReference type="Gene3D" id="1.20.1280.50">
    <property type="match status" value="1"/>
</dbReference>
<reference evidence="4" key="3">
    <citation type="submission" date="2015-04" db="UniProtKB">
        <authorList>
            <consortium name="EnsemblPlants"/>
        </authorList>
    </citation>
    <scope>IDENTIFICATION</scope>
    <source>
        <strain evidence="4">cv. Jemalong A17</strain>
    </source>
</reference>
<dbReference type="InterPro" id="IPR017451">
    <property type="entry name" value="F-box-assoc_interact_dom"/>
</dbReference>
<evidence type="ECO:0000313" key="5">
    <source>
        <dbReference type="Proteomes" id="UP000002051"/>
    </source>
</evidence>
<proteinExistence type="predicted"/>
<dbReference type="OrthoDB" id="591557at2759"/>
<evidence type="ECO:0000313" key="6">
    <source>
        <dbReference type="Proteomes" id="UP000265566"/>
    </source>
</evidence>
<dbReference type="EMBL" id="CM001217">
    <property type="protein sequence ID" value="AES60799.1"/>
    <property type="molecule type" value="Genomic_DNA"/>
</dbReference>
<dbReference type="NCBIfam" id="TIGR01640">
    <property type="entry name" value="F_box_assoc_1"/>
    <property type="match status" value="1"/>
</dbReference>
<dbReference type="OMA" id="ICFRNNI"/>
<dbReference type="SUPFAM" id="SSF81383">
    <property type="entry name" value="F-box domain"/>
    <property type="match status" value="1"/>
</dbReference>
<reference evidence="2 5" key="1">
    <citation type="journal article" date="2011" name="Nature">
        <title>The Medicago genome provides insight into the evolution of rhizobial symbioses.</title>
        <authorList>
            <person name="Young N.D."/>
            <person name="Debelle F."/>
            <person name="Oldroyd G.E."/>
            <person name="Geurts R."/>
            <person name="Cannon S.B."/>
            <person name="Udvardi M.K."/>
            <person name="Benedito V.A."/>
            <person name="Mayer K.F."/>
            <person name="Gouzy J."/>
            <person name="Schoof H."/>
            <person name="Van de Peer Y."/>
            <person name="Proost S."/>
            <person name="Cook D.R."/>
            <person name="Meyers B.C."/>
            <person name="Spannagl M."/>
            <person name="Cheung F."/>
            <person name="De Mita S."/>
            <person name="Krishnakumar V."/>
            <person name="Gundlach H."/>
            <person name="Zhou S."/>
            <person name="Mudge J."/>
            <person name="Bharti A.K."/>
            <person name="Murray J.D."/>
            <person name="Naoumkina M.A."/>
            <person name="Rosen B."/>
            <person name="Silverstein K.A."/>
            <person name="Tang H."/>
            <person name="Rombauts S."/>
            <person name="Zhao P.X."/>
            <person name="Zhou P."/>
            <person name="Barbe V."/>
            <person name="Bardou P."/>
            <person name="Bechner M."/>
            <person name="Bellec A."/>
            <person name="Berger A."/>
            <person name="Berges H."/>
            <person name="Bidwell S."/>
            <person name="Bisseling T."/>
            <person name="Choisne N."/>
            <person name="Couloux A."/>
            <person name="Denny R."/>
            <person name="Deshpande S."/>
            <person name="Dai X."/>
            <person name="Doyle J.J."/>
            <person name="Dudez A.M."/>
            <person name="Farmer A.D."/>
            <person name="Fouteau S."/>
            <person name="Franken C."/>
            <person name="Gibelin C."/>
            <person name="Gish J."/>
            <person name="Goldstein S."/>
            <person name="Gonzalez A.J."/>
            <person name="Green P.J."/>
            <person name="Hallab A."/>
            <person name="Hartog M."/>
            <person name="Hua A."/>
            <person name="Humphray S.J."/>
            <person name="Jeong D.H."/>
            <person name="Jing Y."/>
            <person name="Jocker A."/>
            <person name="Kenton S.M."/>
            <person name="Kim D.J."/>
            <person name="Klee K."/>
            <person name="Lai H."/>
            <person name="Lang C."/>
            <person name="Lin S."/>
            <person name="Macmil S.L."/>
            <person name="Magdelenat G."/>
            <person name="Matthews L."/>
            <person name="McCorrison J."/>
            <person name="Monaghan E.L."/>
            <person name="Mun J.H."/>
            <person name="Najar F.Z."/>
            <person name="Nicholson C."/>
            <person name="Noirot C."/>
            <person name="O'Bleness M."/>
            <person name="Paule C.R."/>
            <person name="Poulain J."/>
            <person name="Prion F."/>
            <person name="Qin B."/>
            <person name="Qu C."/>
            <person name="Retzel E.F."/>
            <person name="Riddle C."/>
            <person name="Sallet E."/>
            <person name="Samain S."/>
            <person name="Samson N."/>
            <person name="Sanders I."/>
            <person name="Saurat O."/>
            <person name="Scarpelli C."/>
            <person name="Schiex T."/>
            <person name="Segurens B."/>
            <person name="Severin A.J."/>
            <person name="Sherrier D.J."/>
            <person name="Shi R."/>
            <person name="Sims S."/>
            <person name="Singer S.R."/>
            <person name="Sinharoy S."/>
            <person name="Sterck L."/>
            <person name="Viollet A."/>
            <person name="Wang B.B."/>
            <person name="Wang K."/>
            <person name="Wang M."/>
            <person name="Wang X."/>
            <person name="Warfsmann J."/>
            <person name="Weissenbach J."/>
            <person name="White D.D."/>
            <person name="White J.D."/>
            <person name="Wiley G.B."/>
            <person name="Wincker P."/>
            <person name="Xing Y."/>
            <person name="Yang L."/>
            <person name="Yao Z."/>
            <person name="Ying F."/>
            <person name="Zhai J."/>
            <person name="Zhou L."/>
            <person name="Zuber A."/>
            <person name="Denarie J."/>
            <person name="Dixon R.A."/>
            <person name="May G.D."/>
            <person name="Schwartz D.C."/>
            <person name="Rogers J."/>
            <person name="Quetier F."/>
            <person name="Town C.D."/>
            <person name="Roe B.A."/>
        </authorList>
    </citation>
    <scope>NUCLEOTIDE SEQUENCE [LARGE SCALE GENOMIC DNA]</scope>
    <source>
        <strain evidence="2">A17</strain>
        <strain evidence="4 5">cv. Jemalong A17</strain>
    </source>
</reference>
<dbReference type="InterPro" id="IPR006527">
    <property type="entry name" value="F-box-assoc_dom_typ1"/>
</dbReference>
<feature type="domain" description="F-box" evidence="1">
    <location>
        <begin position="9"/>
        <end position="54"/>
    </location>
</feature>
<dbReference type="HOGENOM" id="CLU_027176_0_1_1"/>
<name>G7ICP1_MEDTR</name>
<dbReference type="InterPro" id="IPR036047">
    <property type="entry name" value="F-box-like_dom_sf"/>
</dbReference>
<keyword evidence="5" id="KW-1185">Reference proteome</keyword>
<evidence type="ECO:0000313" key="2">
    <source>
        <dbReference type="EMBL" id="AES60799.1"/>
    </source>
</evidence>
<dbReference type="InterPro" id="IPR001810">
    <property type="entry name" value="F-box_dom"/>
</dbReference>